<dbReference type="KEGG" id="mpro:BJP34_15815"/>
<proteinExistence type="predicted"/>
<dbReference type="AlphaFoldDB" id="A0A1D8TSS5"/>
<evidence type="ECO:0000313" key="2">
    <source>
        <dbReference type="Proteomes" id="UP000177870"/>
    </source>
</evidence>
<organism evidence="1 2">
    <name type="scientific">Moorena producens PAL-8-15-08-1</name>
    <dbReference type="NCBI Taxonomy" id="1458985"/>
    <lineage>
        <taxon>Bacteria</taxon>
        <taxon>Bacillati</taxon>
        <taxon>Cyanobacteriota</taxon>
        <taxon>Cyanophyceae</taxon>
        <taxon>Coleofasciculales</taxon>
        <taxon>Coleofasciculaceae</taxon>
        <taxon>Moorena</taxon>
    </lineage>
</organism>
<accession>A0A1D8TSS5</accession>
<reference evidence="2" key="1">
    <citation type="submission" date="2016-10" db="EMBL/GenBank/DDBJ databases">
        <title>Comparative genomics uncovers the prolific and rare metabolic potential of the cyanobacterial genus Moorea.</title>
        <authorList>
            <person name="Leao T."/>
            <person name="Castelao G."/>
            <person name="Korobeynikov A."/>
            <person name="Monroe E.A."/>
            <person name="Podell S."/>
            <person name="Glukhov E."/>
            <person name="Allen E."/>
            <person name="Gerwick W.H."/>
            <person name="Gerwick L."/>
        </authorList>
    </citation>
    <scope>NUCLEOTIDE SEQUENCE [LARGE SCALE GENOMIC DNA]</scope>
    <source>
        <strain evidence="2">PAL-8-15-08-1</strain>
    </source>
</reference>
<dbReference type="RefSeq" id="WP_070393165.1">
    <property type="nucleotide sequence ID" value="NZ_CP017599.1"/>
</dbReference>
<evidence type="ECO:0000313" key="1">
    <source>
        <dbReference type="EMBL" id="AOX00712.1"/>
    </source>
</evidence>
<dbReference type="OrthoDB" id="572713at2"/>
<sequence length="149" mass="17140">MTIPGFDEKGNLPPGIHWTTWLEFQERFGTNVTRLRQIKGLKKAMEQLKAAGCRTIYINGSFVTSKPRPNDYDACWDTEDVDVNYLLTHAPRLLNPIDRDAQKAIYKGEIFPSEQPVGIYEMNSLELFQKDRNKNAKGIIAIDVLRWEP</sequence>
<dbReference type="Pfam" id="PF22014">
    <property type="entry name" value="DUF6932"/>
    <property type="match status" value="1"/>
</dbReference>
<dbReference type="Proteomes" id="UP000177870">
    <property type="component" value="Chromosome"/>
</dbReference>
<dbReference type="InterPro" id="IPR053860">
    <property type="entry name" value="DUF6932"/>
</dbReference>
<dbReference type="EMBL" id="CP017599">
    <property type="protein sequence ID" value="AOX00712.1"/>
    <property type="molecule type" value="Genomic_DNA"/>
</dbReference>
<gene>
    <name evidence="1" type="ORF">BJP34_15815</name>
</gene>
<dbReference type="STRING" id="1458985.BJP34_15815"/>
<name>A0A1D8TSS5_9CYAN</name>
<protein>
    <submittedName>
        <fullName evidence="1">Uncharacterized protein</fullName>
    </submittedName>
</protein>